<dbReference type="Proteomes" id="UP001139226">
    <property type="component" value="Unassembled WGS sequence"/>
</dbReference>
<evidence type="ECO:0000313" key="2">
    <source>
        <dbReference type="Proteomes" id="UP001139226"/>
    </source>
</evidence>
<evidence type="ECO:0000313" key="1">
    <source>
        <dbReference type="EMBL" id="MCH4823259.1"/>
    </source>
</evidence>
<name>A0A9X1V5J6_9FLAO</name>
<dbReference type="RefSeq" id="WP_240713421.1">
    <property type="nucleotide sequence ID" value="NZ_JAKVTV010000002.1"/>
</dbReference>
<organism evidence="1 2">
    <name type="scientific">Christiangramia lutea</name>
    <dbReference type="NCBI Taxonomy" id="1607951"/>
    <lineage>
        <taxon>Bacteria</taxon>
        <taxon>Pseudomonadati</taxon>
        <taxon>Bacteroidota</taxon>
        <taxon>Flavobacteriia</taxon>
        <taxon>Flavobacteriales</taxon>
        <taxon>Flavobacteriaceae</taxon>
        <taxon>Christiangramia</taxon>
    </lineage>
</organism>
<keyword evidence="2" id="KW-1185">Reference proteome</keyword>
<protein>
    <submittedName>
        <fullName evidence="1">Uncharacterized protein</fullName>
    </submittedName>
</protein>
<dbReference type="AlphaFoldDB" id="A0A9X1V5J6"/>
<reference evidence="1" key="1">
    <citation type="submission" date="2022-03" db="EMBL/GenBank/DDBJ databases">
        <title>Gramella crocea sp. nov., isolated from activated sludge of a seafood processing plant.</title>
        <authorList>
            <person name="Zhang X."/>
        </authorList>
    </citation>
    <scope>NUCLEOTIDE SEQUENCE</scope>
    <source>
        <strain evidence="1">YJ019</strain>
    </source>
</reference>
<accession>A0A9X1V5J6</accession>
<dbReference type="EMBL" id="JAKVTV010000002">
    <property type="protein sequence ID" value="MCH4823259.1"/>
    <property type="molecule type" value="Genomic_DNA"/>
</dbReference>
<comment type="caution">
    <text evidence="1">The sequence shown here is derived from an EMBL/GenBank/DDBJ whole genome shotgun (WGS) entry which is preliminary data.</text>
</comment>
<proteinExistence type="predicted"/>
<sequence length="50" mass="6004">MGKLYFKKTSKEEKINHLKPKKETIDLLLNYSKALSVVDYEKMKFERILN</sequence>
<gene>
    <name evidence="1" type="ORF">ML462_08730</name>
</gene>